<dbReference type="Proteomes" id="UP000738325">
    <property type="component" value="Unassembled WGS sequence"/>
</dbReference>
<feature type="compositionally biased region" description="Polar residues" evidence="1">
    <location>
        <begin position="194"/>
        <end position="204"/>
    </location>
</feature>
<keyword evidence="4" id="KW-1185">Reference proteome</keyword>
<feature type="compositionally biased region" description="Low complexity" evidence="1">
    <location>
        <begin position="812"/>
        <end position="828"/>
    </location>
</feature>
<evidence type="ECO:0000313" key="3">
    <source>
        <dbReference type="EMBL" id="KAG0329981.1"/>
    </source>
</evidence>
<feature type="compositionally biased region" description="Low complexity" evidence="1">
    <location>
        <begin position="560"/>
        <end position="588"/>
    </location>
</feature>
<name>A0A9P6RV43_9FUNG</name>
<feature type="region of interest" description="Disordered" evidence="1">
    <location>
        <begin position="676"/>
        <end position="695"/>
    </location>
</feature>
<gene>
    <name evidence="3" type="ORF">BGZ99_009425</name>
</gene>
<organism evidence="3 4">
    <name type="scientific">Dissophora globulifera</name>
    <dbReference type="NCBI Taxonomy" id="979702"/>
    <lineage>
        <taxon>Eukaryota</taxon>
        <taxon>Fungi</taxon>
        <taxon>Fungi incertae sedis</taxon>
        <taxon>Mucoromycota</taxon>
        <taxon>Mortierellomycotina</taxon>
        <taxon>Mortierellomycetes</taxon>
        <taxon>Mortierellales</taxon>
        <taxon>Mortierellaceae</taxon>
        <taxon>Dissophora</taxon>
    </lineage>
</organism>
<feature type="region of interest" description="Disordered" evidence="1">
    <location>
        <begin position="133"/>
        <end position="204"/>
    </location>
</feature>
<dbReference type="PANTHER" id="PTHR28208">
    <property type="entry name" value="PHOSPHATIDATE PHOSPHATASE APP1"/>
    <property type="match status" value="1"/>
</dbReference>
<reference evidence="3" key="1">
    <citation type="journal article" date="2020" name="Fungal Divers.">
        <title>Resolving the Mortierellaceae phylogeny through synthesis of multi-gene phylogenetics and phylogenomics.</title>
        <authorList>
            <person name="Vandepol N."/>
            <person name="Liber J."/>
            <person name="Desiro A."/>
            <person name="Na H."/>
            <person name="Kennedy M."/>
            <person name="Barry K."/>
            <person name="Grigoriev I.V."/>
            <person name="Miller A.N."/>
            <person name="O'Donnell K."/>
            <person name="Stajich J.E."/>
            <person name="Bonito G."/>
        </authorList>
    </citation>
    <scope>NUCLEOTIDE SEQUENCE</scope>
    <source>
        <strain evidence="3">REB-010B</strain>
    </source>
</reference>
<feature type="compositionally biased region" description="Low complexity" evidence="1">
    <location>
        <begin position="791"/>
        <end position="800"/>
    </location>
</feature>
<feature type="region of interest" description="Disordered" evidence="1">
    <location>
        <begin position="760"/>
        <end position="851"/>
    </location>
</feature>
<feature type="region of interest" description="Disordered" evidence="1">
    <location>
        <begin position="555"/>
        <end position="588"/>
    </location>
</feature>
<dbReference type="EMBL" id="JAAAIP010000008">
    <property type="protein sequence ID" value="KAG0329981.1"/>
    <property type="molecule type" value="Genomic_DNA"/>
</dbReference>
<evidence type="ECO:0000313" key="4">
    <source>
        <dbReference type="Proteomes" id="UP000738325"/>
    </source>
</evidence>
<protein>
    <recommendedName>
        <fullName evidence="2">Phosphatidate phosphatase APP1 catalytic domain-containing protein</fullName>
    </recommendedName>
</protein>
<feature type="compositionally biased region" description="Polar residues" evidence="1">
    <location>
        <begin position="133"/>
        <end position="145"/>
    </location>
</feature>
<dbReference type="OrthoDB" id="2117591at2759"/>
<evidence type="ECO:0000259" key="2">
    <source>
        <dbReference type="Pfam" id="PF09949"/>
    </source>
</evidence>
<dbReference type="PANTHER" id="PTHR28208:SF3">
    <property type="entry name" value="PHOSPHATIDATE PHOSPHATASE APP1"/>
    <property type="match status" value="1"/>
</dbReference>
<dbReference type="InterPro" id="IPR052935">
    <property type="entry name" value="Mg2+_PAP"/>
</dbReference>
<comment type="caution">
    <text evidence="3">The sequence shown here is derived from an EMBL/GenBank/DDBJ whole genome shotgun (WGS) entry which is preliminary data.</text>
</comment>
<dbReference type="InterPro" id="IPR019236">
    <property type="entry name" value="APP1_cat"/>
</dbReference>
<feature type="region of interest" description="Disordered" evidence="1">
    <location>
        <begin position="228"/>
        <end position="260"/>
    </location>
</feature>
<dbReference type="GO" id="GO:0008195">
    <property type="term" value="F:phosphatidate phosphatase activity"/>
    <property type="evidence" value="ECO:0007669"/>
    <property type="project" value="InterPro"/>
</dbReference>
<dbReference type="Pfam" id="PF09949">
    <property type="entry name" value="APP1_cat"/>
    <property type="match status" value="1"/>
</dbReference>
<feature type="domain" description="Phosphatidate phosphatase APP1 catalytic" evidence="2">
    <location>
        <begin position="368"/>
        <end position="515"/>
    </location>
</feature>
<feature type="compositionally biased region" description="Polar residues" evidence="1">
    <location>
        <begin position="244"/>
        <end position="254"/>
    </location>
</feature>
<proteinExistence type="predicted"/>
<accession>A0A9P6RV43</accession>
<feature type="compositionally biased region" description="Low complexity" evidence="1">
    <location>
        <begin position="760"/>
        <end position="771"/>
    </location>
</feature>
<evidence type="ECO:0000256" key="1">
    <source>
        <dbReference type="SAM" id="MobiDB-lite"/>
    </source>
</evidence>
<feature type="region of interest" description="Disordered" evidence="1">
    <location>
        <begin position="640"/>
        <end position="667"/>
    </location>
</feature>
<sequence length="1056" mass="114152">MSMARKIAGVTKDNKVNETLESRFGMFLASNVQGAQFSVQCVGLAVTTHMELAGDPEGEGEDSTVDVLLDELNTTDGALAEADVIHDKELLRKSLEQGLQMGLLESSDVESTDQPKPAIARFQHAVAAVIMSSSQERVQNSNREQTSQDEEENADERGKPSPTDATAETEHSDGDQESSIAPNRLLYTPGSEIPLSQLTDGESSFTGRLSKGAALLKGAIKKYKPSGMLPSSSNGHTEAVKASYTPTPSSIYTNSDTADSSTAISTATGDGFFKQKDVQRIDSGNTLPTQTQVHYEDLGMGKFPTIHTSSRPGGHFDGTLRMSHEEVEAYRREDTKGGHPKFMKLHAYHQDMKSPTSGVVNLIDPRGISVISDIDDTIKETNVTAGARIILRNTFLKDMVEVEGMANVYRKWWNQGAAVHYVSNSPWQLIPSLLDFFRSHMFPPGSAHLRLHDSMFKTYFAAPGESKKRAIKEILTDFPDRKFILVGDSGEIDMEIYTEMAKAYPDQIFRIFIRDITTQRLKDMASKTPPARSRPFSSMLLPKAPITAVTTGFGLFSRRGTGSSTPGSTYGDNISNQSNHSGISSNNHSPLLNPLVLSNLRMKEGVEDDNHLATSSPTELSEEDILEMARKAEDLQARELRHDKPESDYEDDKDGQSGSFGSFSPRLEASRPLQVPLKPAATPPSNSPGSSPRQQAKLIGASFRAMTNSLMSATYWRSNSSNTDLNNNDGRVAIARPNSPLTHGDGIMGTHGYPFPKVGSAMSSSVATSISPKSSTVSQDDEDRDHEHQSQQRQLQMQQHIQHRRVQTATHSYSSPSLGSTPSAGPSPRHSPNVLPRGIGGGISSGHTSTTTLTATSSSAIMTTTASSSSIMTTSTSATLISTSPDMSAMRIPLSTSPSASSSFASSSTFSITKTSLEIWQDRVEQCKQQLPEGMLTLFESADELDQCQVVREMFSKYHDIVEEAGQNVDAAPEEATVSNLTSPSQLTSSSSSSTLSSVASISSSSSHSDLASTGVEAMSPYSARDAKKTDAAPYRGHVKAQELDISILKHSIATH</sequence>
<dbReference type="AlphaFoldDB" id="A0A9P6RV43"/>